<protein>
    <submittedName>
        <fullName evidence="3">Uncharacterized protein</fullName>
    </submittedName>
</protein>
<feature type="compositionally biased region" description="Acidic residues" evidence="1">
    <location>
        <begin position="125"/>
        <end position="136"/>
    </location>
</feature>
<reference evidence="3" key="1">
    <citation type="submission" date="2022-11" db="UniProtKB">
        <authorList>
            <consortium name="WormBaseParasite"/>
        </authorList>
    </citation>
    <scope>IDENTIFICATION</scope>
</reference>
<proteinExistence type="predicted"/>
<dbReference type="Proteomes" id="UP000887564">
    <property type="component" value="Unplaced"/>
</dbReference>
<dbReference type="AlphaFoldDB" id="A0A914RTA2"/>
<evidence type="ECO:0000313" key="2">
    <source>
        <dbReference type="Proteomes" id="UP000887564"/>
    </source>
</evidence>
<name>A0A914RTA2_PAREQ</name>
<accession>A0A914RTA2</accession>
<keyword evidence="2" id="KW-1185">Reference proteome</keyword>
<feature type="region of interest" description="Disordered" evidence="1">
    <location>
        <begin position="102"/>
        <end position="136"/>
    </location>
</feature>
<sequence>MLCNFSNEDAKSAQLNVVDDDDLAFAEPAARRDVNAKKDRCTFCCKLHSESPSKPTSSSLADANTLLALSNVSLSNSQLPANISQSNQIVLNWLQAMNVNSSSNNGGTALPGGGSTNNNNKEEFTGEDDEMEETEASELQQNITKVTSLLFLYHYVLIFGDKHSYYSQVLPYEW</sequence>
<evidence type="ECO:0000313" key="3">
    <source>
        <dbReference type="WBParaSite" id="PEQ_0000950701-mRNA-1"/>
    </source>
</evidence>
<organism evidence="2 3">
    <name type="scientific">Parascaris equorum</name>
    <name type="common">Equine roundworm</name>
    <dbReference type="NCBI Taxonomy" id="6256"/>
    <lineage>
        <taxon>Eukaryota</taxon>
        <taxon>Metazoa</taxon>
        <taxon>Ecdysozoa</taxon>
        <taxon>Nematoda</taxon>
        <taxon>Chromadorea</taxon>
        <taxon>Rhabditida</taxon>
        <taxon>Spirurina</taxon>
        <taxon>Ascaridomorpha</taxon>
        <taxon>Ascaridoidea</taxon>
        <taxon>Ascarididae</taxon>
        <taxon>Parascaris</taxon>
    </lineage>
</organism>
<dbReference type="WBParaSite" id="PEQ_0000950701-mRNA-1">
    <property type="protein sequence ID" value="PEQ_0000950701-mRNA-1"/>
    <property type="gene ID" value="PEQ_0000950701"/>
</dbReference>
<evidence type="ECO:0000256" key="1">
    <source>
        <dbReference type="SAM" id="MobiDB-lite"/>
    </source>
</evidence>